<dbReference type="InterPro" id="IPR036525">
    <property type="entry name" value="Tubulin/FtsZ_GTPase_sf"/>
</dbReference>
<keyword evidence="2" id="KW-0493">Microtubule</keyword>
<dbReference type="PANTHER" id="PTHR36527">
    <property type="entry name" value="OS01G0282866 PROTEIN"/>
    <property type="match status" value="1"/>
</dbReference>
<dbReference type="Pfam" id="PF00091">
    <property type="entry name" value="Tubulin"/>
    <property type="match status" value="1"/>
</dbReference>
<dbReference type="Proteomes" id="UP000267606">
    <property type="component" value="Unassembled WGS sequence"/>
</dbReference>
<feature type="domain" description="Tubulin/FtsZ GTPase" evidence="5">
    <location>
        <begin position="3"/>
        <end position="79"/>
    </location>
</feature>
<organism evidence="8">
    <name type="scientific">Onchocerca flexuosa</name>
    <dbReference type="NCBI Taxonomy" id="387005"/>
    <lineage>
        <taxon>Eukaryota</taxon>
        <taxon>Metazoa</taxon>
        <taxon>Ecdysozoa</taxon>
        <taxon>Nematoda</taxon>
        <taxon>Chromadorea</taxon>
        <taxon>Rhabditida</taxon>
        <taxon>Spirurina</taxon>
        <taxon>Spiruromorpha</taxon>
        <taxon>Filarioidea</taxon>
        <taxon>Onchocercidae</taxon>
        <taxon>Onchocerca</taxon>
    </lineage>
</organism>
<keyword evidence="4" id="KW-0342">GTP-binding</keyword>
<evidence type="ECO:0000313" key="7">
    <source>
        <dbReference type="Proteomes" id="UP000267606"/>
    </source>
</evidence>
<dbReference type="PRINTS" id="PR01161">
    <property type="entry name" value="TUBULIN"/>
</dbReference>
<keyword evidence="3" id="KW-0547">Nucleotide-binding</keyword>
<keyword evidence="7" id="KW-1185">Reference proteome</keyword>
<reference evidence="6 7" key="2">
    <citation type="submission" date="2018-11" db="EMBL/GenBank/DDBJ databases">
        <authorList>
            <consortium name="Pathogen Informatics"/>
        </authorList>
    </citation>
    <scope>NUCLEOTIDE SEQUENCE [LARGE SCALE GENOMIC DNA]</scope>
</reference>
<evidence type="ECO:0000256" key="2">
    <source>
        <dbReference type="ARBA" id="ARBA00022701"/>
    </source>
</evidence>
<dbReference type="GO" id="GO:0007017">
    <property type="term" value="P:microtubule-based process"/>
    <property type="evidence" value="ECO:0007669"/>
    <property type="project" value="InterPro"/>
</dbReference>
<dbReference type="PANTHER" id="PTHR36527:SF3">
    <property type="entry name" value="OS01G0282866 PROTEIN"/>
    <property type="match status" value="1"/>
</dbReference>
<evidence type="ECO:0000256" key="3">
    <source>
        <dbReference type="ARBA" id="ARBA00022741"/>
    </source>
</evidence>
<dbReference type="GO" id="GO:0005525">
    <property type="term" value="F:GTP binding"/>
    <property type="evidence" value="ECO:0007669"/>
    <property type="project" value="UniProtKB-KW"/>
</dbReference>
<protein>
    <submittedName>
        <fullName evidence="8">Tubulin domain-containing protein</fullName>
    </submittedName>
</protein>
<dbReference type="EMBL" id="UZAJ01005573">
    <property type="protein sequence ID" value="VDO45310.1"/>
    <property type="molecule type" value="Genomic_DNA"/>
</dbReference>
<dbReference type="PROSITE" id="PS00228">
    <property type="entry name" value="TUBULIN_B_AUTOREG"/>
    <property type="match status" value="1"/>
</dbReference>
<name>A0A183HF11_9BILA</name>
<dbReference type="AlphaFoldDB" id="A0A183HF11"/>
<reference evidence="8" key="1">
    <citation type="submission" date="2016-06" db="UniProtKB">
        <authorList>
            <consortium name="WormBaseParasite"/>
        </authorList>
    </citation>
    <scope>IDENTIFICATION</scope>
</reference>
<evidence type="ECO:0000259" key="5">
    <source>
        <dbReference type="Pfam" id="PF00091"/>
    </source>
</evidence>
<sequence>MREIIHIQVGQCGNQIGTKFWEVISDEHGIEPDGTYKGDSPLQLERIDVYFKEAERKKYVPRAVLVDLEPGTMDSVRFSTYGKLFRPD</sequence>
<evidence type="ECO:0000256" key="4">
    <source>
        <dbReference type="ARBA" id="ARBA00023134"/>
    </source>
</evidence>
<proteinExistence type="inferred from homology"/>
<dbReference type="GO" id="GO:0005874">
    <property type="term" value="C:microtubule"/>
    <property type="evidence" value="ECO:0007669"/>
    <property type="project" value="UniProtKB-KW"/>
</dbReference>
<dbReference type="STRING" id="387005.A0A183HF11"/>
<dbReference type="InterPro" id="IPR000217">
    <property type="entry name" value="Tubulin"/>
</dbReference>
<dbReference type="SUPFAM" id="SSF52490">
    <property type="entry name" value="Tubulin nucleotide-binding domain-like"/>
    <property type="match status" value="1"/>
</dbReference>
<dbReference type="Gene3D" id="3.40.50.1440">
    <property type="entry name" value="Tubulin/FtsZ, GTPase domain"/>
    <property type="match status" value="1"/>
</dbReference>
<evidence type="ECO:0000256" key="1">
    <source>
        <dbReference type="ARBA" id="ARBA00009636"/>
    </source>
</evidence>
<comment type="similarity">
    <text evidence="1">Belongs to the tubulin family.</text>
</comment>
<dbReference type="InterPro" id="IPR013838">
    <property type="entry name" value="Beta-tubulin_BS"/>
</dbReference>
<dbReference type="InterPro" id="IPR003008">
    <property type="entry name" value="Tubulin_FtsZ_GTPase"/>
</dbReference>
<gene>
    <name evidence="6" type="ORF">OFLC_LOCUS6075</name>
</gene>
<evidence type="ECO:0000313" key="8">
    <source>
        <dbReference type="WBParaSite" id="OFLC_0000607201-mRNA-1"/>
    </source>
</evidence>
<dbReference type="WBParaSite" id="OFLC_0000607201-mRNA-1">
    <property type="protein sequence ID" value="OFLC_0000607201-mRNA-1"/>
    <property type="gene ID" value="OFLC_0000607201"/>
</dbReference>
<accession>A0A183HF11</accession>
<evidence type="ECO:0000313" key="6">
    <source>
        <dbReference type="EMBL" id="VDO45310.1"/>
    </source>
</evidence>